<protein>
    <submittedName>
        <fullName evidence="6">Unconventional myosin-XVIIIb-like</fullName>
    </submittedName>
</protein>
<comment type="similarity">
    <text evidence="1">Belongs to the TRAFAC class myosin-kinesin ATPase superfamily. Myosin family.</text>
</comment>
<feature type="coiled-coil region" evidence="2">
    <location>
        <begin position="316"/>
        <end position="517"/>
    </location>
</feature>
<dbReference type="SMART" id="SM00015">
    <property type="entry name" value="IQ"/>
    <property type="match status" value="1"/>
</dbReference>
<dbReference type="InterPro" id="IPR001609">
    <property type="entry name" value="Myosin_head_motor_dom-like"/>
</dbReference>
<dbReference type="Gene3D" id="4.10.270.10">
    <property type="entry name" value="Myosin, subunit A"/>
    <property type="match status" value="1"/>
</dbReference>
<feature type="non-terminal residue" evidence="6">
    <location>
        <position position="1"/>
    </location>
</feature>
<evidence type="ECO:0000313" key="6">
    <source>
        <dbReference type="RefSeq" id="XP_060040500.1"/>
    </source>
</evidence>
<gene>
    <name evidence="6" type="primary">LOC132536521</name>
</gene>
<organism evidence="5 6">
    <name type="scientific">Erinaceus europaeus</name>
    <name type="common">Western European hedgehog</name>
    <dbReference type="NCBI Taxonomy" id="9365"/>
    <lineage>
        <taxon>Eukaryota</taxon>
        <taxon>Metazoa</taxon>
        <taxon>Chordata</taxon>
        <taxon>Craniata</taxon>
        <taxon>Vertebrata</taxon>
        <taxon>Euteleostomi</taxon>
        <taxon>Mammalia</taxon>
        <taxon>Eutheria</taxon>
        <taxon>Laurasiatheria</taxon>
        <taxon>Eulipotyphla</taxon>
        <taxon>Erinaceidae</taxon>
        <taxon>Erinaceinae</taxon>
        <taxon>Erinaceus</taxon>
    </lineage>
</organism>
<evidence type="ECO:0000313" key="5">
    <source>
        <dbReference type="Proteomes" id="UP001652624"/>
    </source>
</evidence>
<reference evidence="6" key="1">
    <citation type="submission" date="2025-08" db="UniProtKB">
        <authorList>
            <consortium name="RefSeq"/>
        </authorList>
    </citation>
    <scope>IDENTIFICATION</scope>
</reference>
<evidence type="ECO:0000256" key="2">
    <source>
        <dbReference type="SAM" id="Coils"/>
    </source>
</evidence>
<accession>A0ABM3WV99</accession>
<evidence type="ECO:0000256" key="1">
    <source>
        <dbReference type="PROSITE-ProRule" id="PRU00782"/>
    </source>
</evidence>
<dbReference type="PROSITE" id="PS50096">
    <property type="entry name" value="IQ"/>
    <property type="match status" value="1"/>
</dbReference>
<proteinExistence type="inferred from homology"/>
<dbReference type="SUPFAM" id="SSF52540">
    <property type="entry name" value="P-loop containing nucleoside triphosphate hydrolases"/>
    <property type="match status" value="1"/>
</dbReference>
<dbReference type="PROSITE" id="PS51456">
    <property type="entry name" value="MYOSIN_MOTOR"/>
    <property type="match status" value="1"/>
</dbReference>
<evidence type="ECO:0000256" key="3">
    <source>
        <dbReference type="SAM" id="MobiDB-lite"/>
    </source>
</evidence>
<dbReference type="PANTHER" id="PTHR45615">
    <property type="entry name" value="MYOSIN HEAVY CHAIN, NON-MUSCLE"/>
    <property type="match status" value="1"/>
</dbReference>
<keyword evidence="1" id="KW-0009">Actin-binding</keyword>
<dbReference type="PANTHER" id="PTHR45615:SF8">
    <property type="entry name" value="UNCONVENTIONAL MYOSIN-XVIIIB"/>
    <property type="match status" value="1"/>
</dbReference>
<dbReference type="RefSeq" id="XP_060040500.1">
    <property type="nucleotide sequence ID" value="XM_060184517.1"/>
</dbReference>
<sequence>HQLGRDPVRYDFTGWLRRAKPNLAAQDAPQLLRQSTREELRRLFGSRAQLPPLCGAVGGLEGGSQLALRRNRAVRRTFARAAAAVRRRAPCAQVSLQMDALTSVIRHSQLHFVHCLVMGPGLETRGGQRSPTPPQPGGKQPGATGAPNIPALRAQIAGSHLLETLRAHRAGYADHMGLAQFRRKFQALDPALSKKLMLSSESVDERKAVEELLQTLDLEKGAMAVGHSQVFLKAGVVSRLERQRVKLVSQVIVLFQAACRGFLSRQEFKKLKIWRLAARCIQKNMAVFLAVKDWPWWRLLGSLRPVLSASIGDEQLHAKEEELTQLRQKLEKSEKSRNELLQNADQLESKIADMTTELAEERFKGDVTCQVLERERAERLRVAREIQEAKSQYEQVQETLGAVRKQLEEAQQRVQMKHLERTHAGGADEWQIRLDCVQMENEFLRKRLQQCEERLDSELTSRKELEQKLGELQSAYEGAKMVAHQLKRKCRHLTCDLEDTHLLLENQQSRNHELEKKQKK</sequence>
<comment type="caution">
    <text evidence="1">Lacks conserved residue(s) required for the propagation of feature annotation.</text>
</comment>
<keyword evidence="1" id="KW-0505">Motor protein</keyword>
<keyword evidence="1" id="KW-0518">Myosin</keyword>
<dbReference type="InterPro" id="IPR027417">
    <property type="entry name" value="P-loop_NTPase"/>
</dbReference>
<evidence type="ECO:0000259" key="4">
    <source>
        <dbReference type="PROSITE" id="PS51456"/>
    </source>
</evidence>
<keyword evidence="5" id="KW-1185">Reference proteome</keyword>
<name>A0ABM3WV99_ERIEU</name>
<feature type="region of interest" description="Disordered" evidence="3">
    <location>
        <begin position="123"/>
        <end position="148"/>
    </location>
</feature>
<dbReference type="GeneID" id="132536521"/>
<feature type="compositionally biased region" description="Low complexity" evidence="3">
    <location>
        <begin position="137"/>
        <end position="147"/>
    </location>
</feature>
<dbReference type="InterPro" id="IPR000048">
    <property type="entry name" value="IQ_motif_EF-hand-BS"/>
</dbReference>
<keyword evidence="2" id="KW-0175">Coiled coil</keyword>
<dbReference type="Proteomes" id="UP001652624">
    <property type="component" value="Unplaced"/>
</dbReference>
<dbReference type="Gene3D" id="6.20.240.20">
    <property type="match status" value="1"/>
</dbReference>
<feature type="domain" description="Myosin motor" evidence="4">
    <location>
        <begin position="1"/>
        <end position="245"/>
    </location>
</feature>